<dbReference type="Gene3D" id="1.10.8.60">
    <property type="match status" value="1"/>
</dbReference>
<evidence type="ECO:0000256" key="3">
    <source>
        <dbReference type="ARBA" id="ARBA00023015"/>
    </source>
</evidence>
<evidence type="ECO:0000313" key="10">
    <source>
        <dbReference type="Proteomes" id="UP000064967"/>
    </source>
</evidence>
<keyword evidence="3" id="KW-0805">Transcription regulation</keyword>
<sequence length="443" mass="48092">MRFTLEAVLGDAGIEVESADGGASGIAAFEAHGADVVLTDLAMPDVDGMKVLEAIRVQDPSVPVMMLTAHGSERVAVAAMKAGAFDYLPKPFDPDELILSVTRAIETRRLKLENARLRTQAALGRPIIAESPALRRVLDLVARVAPKDVTVLLTGESGVGKDVLAATLHAHSKRADKPLVRFNAAAIPAELAESELFGHTKGAFTGAHAARNGYFQQADKGTLFIDEIGELPLGMQAKVLRTLQSGEVQPVGGRAEIVDVRLVVATNRDLAAEAKAGRFREDLYYRLNVVPIRVPPLRERPEDIEPLVTAFVRTYADRYGMGQVTIDQALIEAFKAHNWPGNVRELENTVARLLALTAEDHLTLALWRSLDATPQSTSRISLSDGDPGPSHPLRARVEAFERSIIASEFETAHKNQSETARRLGVSRPALIEKLHKYGLLERG</sequence>
<name>A0A0K1PTE7_9BACT</name>
<dbReference type="FunFam" id="3.40.50.300:FF:000006">
    <property type="entry name" value="DNA-binding transcriptional regulator NtrC"/>
    <property type="match status" value="1"/>
</dbReference>
<dbReference type="PROSITE" id="PS00675">
    <property type="entry name" value="SIGMA54_INTERACT_1"/>
    <property type="match status" value="1"/>
</dbReference>
<dbReference type="PROSITE" id="PS00676">
    <property type="entry name" value="SIGMA54_INTERACT_2"/>
    <property type="match status" value="1"/>
</dbReference>
<dbReference type="InterPro" id="IPR025662">
    <property type="entry name" value="Sigma_54_int_dom_ATP-bd_1"/>
</dbReference>
<organism evidence="9 10">
    <name type="scientific">Labilithrix luteola</name>
    <dbReference type="NCBI Taxonomy" id="1391654"/>
    <lineage>
        <taxon>Bacteria</taxon>
        <taxon>Pseudomonadati</taxon>
        <taxon>Myxococcota</taxon>
        <taxon>Polyangia</taxon>
        <taxon>Polyangiales</taxon>
        <taxon>Labilitrichaceae</taxon>
        <taxon>Labilithrix</taxon>
    </lineage>
</organism>
<dbReference type="SMART" id="SM00382">
    <property type="entry name" value="AAA"/>
    <property type="match status" value="1"/>
</dbReference>
<dbReference type="SUPFAM" id="SSF52172">
    <property type="entry name" value="CheY-like"/>
    <property type="match status" value="1"/>
</dbReference>
<dbReference type="Gene3D" id="3.40.50.300">
    <property type="entry name" value="P-loop containing nucleotide triphosphate hydrolases"/>
    <property type="match status" value="1"/>
</dbReference>
<dbReference type="InterPro" id="IPR001789">
    <property type="entry name" value="Sig_transdc_resp-reg_receiver"/>
</dbReference>
<dbReference type="SUPFAM" id="SSF46689">
    <property type="entry name" value="Homeodomain-like"/>
    <property type="match status" value="1"/>
</dbReference>
<dbReference type="SMART" id="SM00448">
    <property type="entry name" value="REC"/>
    <property type="match status" value="1"/>
</dbReference>
<dbReference type="PANTHER" id="PTHR32071">
    <property type="entry name" value="TRANSCRIPTIONAL REGULATORY PROTEIN"/>
    <property type="match status" value="1"/>
</dbReference>
<dbReference type="InterPro" id="IPR011006">
    <property type="entry name" value="CheY-like_superfamily"/>
</dbReference>
<dbReference type="PROSITE" id="PS50110">
    <property type="entry name" value="RESPONSE_REGULATORY"/>
    <property type="match status" value="1"/>
</dbReference>
<evidence type="ECO:0000256" key="6">
    <source>
        <dbReference type="PROSITE-ProRule" id="PRU00169"/>
    </source>
</evidence>
<dbReference type="Pfam" id="PF02954">
    <property type="entry name" value="HTH_8"/>
    <property type="match status" value="1"/>
</dbReference>
<evidence type="ECO:0000256" key="2">
    <source>
        <dbReference type="ARBA" id="ARBA00022840"/>
    </source>
</evidence>
<keyword evidence="1" id="KW-0547">Nucleotide-binding</keyword>
<feature type="domain" description="Sigma-54 factor interaction" evidence="7">
    <location>
        <begin position="127"/>
        <end position="355"/>
    </location>
</feature>
<dbReference type="CDD" id="cd00009">
    <property type="entry name" value="AAA"/>
    <property type="match status" value="1"/>
</dbReference>
<dbReference type="STRING" id="1391654.AKJ09_03464"/>
<dbReference type="InterPro" id="IPR003593">
    <property type="entry name" value="AAA+_ATPase"/>
</dbReference>
<dbReference type="GO" id="GO:0043565">
    <property type="term" value="F:sequence-specific DNA binding"/>
    <property type="evidence" value="ECO:0007669"/>
    <property type="project" value="InterPro"/>
</dbReference>
<keyword evidence="6" id="KW-0597">Phosphoprotein</keyword>
<feature type="modified residue" description="4-aspartylphosphate" evidence="6">
    <location>
        <position position="40"/>
    </location>
</feature>
<dbReference type="Proteomes" id="UP000064967">
    <property type="component" value="Chromosome"/>
</dbReference>
<dbReference type="InterPro" id="IPR025943">
    <property type="entry name" value="Sigma_54_int_dom_ATP-bd_2"/>
</dbReference>
<dbReference type="PROSITE" id="PS50045">
    <property type="entry name" value="SIGMA54_INTERACT_4"/>
    <property type="match status" value="1"/>
</dbReference>
<dbReference type="PATRIC" id="fig|1391654.3.peg.3507"/>
<evidence type="ECO:0000313" key="9">
    <source>
        <dbReference type="EMBL" id="AKU96800.1"/>
    </source>
</evidence>
<accession>A0A0K1PTE7</accession>
<dbReference type="InterPro" id="IPR025944">
    <property type="entry name" value="Sigma_54_int_dom_CS"/>
</dbReference>
<dbReference type="SUPFAM" id="SSF52540">
    <property type="entry name" value="P-loop containing nucleoside triphosphate hydrolases"/>
    <property type="match status" value="1"/>
</dbReference>
<reference evidence="9 10" key="1">
    <citation type="submission" date="2015-08" db="EMBL/GenBank/DDBJ databases">
        <authorList>
            <person name="Babu N.S."/>
            <person name="Beckwith C.J."/>
            <person name="Beseler K.G."/>
            <person name="Brison A."/>
            <person name="Carone J.V."/>
            <person name="Caskin T.P."/>
            <person name="Diamond M."/>
            <person name="Durham M.E."/>
            <person name="Foxe J.M."/>
            <person name="Go M."/>
            <person name="Henderson B.A."/>
            <person name="Jones I.B."/>
            <person name="McGettigan J.A."/>
            <person name="Micheletti S.J."/>
            <person name="Nasrallah M.E."/>
            <person name="Ortiz D."/>
            <person name="Piller C.R."/>
            <person name="Privatt S.R."/>
            <person name="Schneider S.L."/>
            <person name="Sharp S."/>
            <person name="Smith T.C."/>
            <person name="Stanton J.D."/>
            <person name="Ullery H.E."/>
            <person name="Wilson R.J."/>
            <person name="Serrano M.G."/>
            <person name="Buck G."/>
            <person name="Lee V."/>
            <person name="Wang Y."/>
            <person name="Carvalho R."/>
            <person name="Voegtly L."/>
            <person name="Shi R."/>
            <person name="Duckworth R."/>
            <person name="Johnson A."/>
            <person name="Loviza R."/>
            <person name="Walstead R."/>
            <person name="Shah Z."/>
            <person name="Kiflezghi M."/>
            <person name="Wade K."/>
            <person name="Ball S.L."/>
            <person name="Bradley K.W."/>
            <person name="Asai D.J."/>
            <person name="Bowman C.A."/>
            <person name="Russell D.A."/>
            <person name="Pope W.H."/>
            <person name="Jacobs-Sera D."/>
            <person name="Hendrix R.W."/>
            <person name="Hatfull G.F."/>
        </authorList>
    </citation>
    <scope>NUCLEOTIDE SEQUENCE [LARGE SCALE GENOMIC DNA]</scope>
    <source>
        <strain evidence="9 10">DSM 27648</strain>
    </source>
</reference>
<dbReference type="PROSITE" id="PS00688">
    <property type="entry name" value="SIGMA54_INTERACT_3"/>
    <property type="match status" value="1"/>
</dbReference>
<dbReference type="Pfam" id="PF25601">
    <property type="entry name" value="AAA_lid_14"/>
    <property type="match status" value="1"/>
</dbReference>
<dbReference type="InterPro" id="IPR058031">
    <property type="entry name" value="AAA_lid_NorR"/>
</dbReference>
<protein>
    <submittedName>
        <fullName evidence="9">Two component, sigma54 specific, transcriptional regulator, Fis family</fullName>
    </submittedName>
</protein>
<keyword evidence="5" id="KW-0804">Transcription</keyword>
<dbReference type="GO" id="GO:0005524">
    <property type="term" value="F:ATP binding"/>
    <property type="evidence" value="ECO:0007669"/>
    <property type="project" value="UniProtKB-KW"/>
</dbReference>
<dbReference type="PRINTS" id="PR01590">
    <property type="entry name" value="HTHFIS"/>
</dbReference>
<dbReference type="InterPro" id="IPR002078">
    <property type="entry name" value="Sigma_54_int"/>
</dbReference>
<dbReference type="GO" id="GO:0000160">
    <property type="term" value="P:phosphorelay signal transduction system"/>
    <property type="evidence" value="ECO:0007669"/>
    <property type="project" value="InterPro"/>
</dbReference>
<proteinExistence type="predicted"/>
<dbReference type="InterPro" id="IPR027417">
    <property type="entry name" value="P-loop_NTPase"/>
</dbReference>
<evidence type="ECO:0000256" key="1">
    <source>
        <dbReference type="ARBA" id="ARBA00022741"/>
    </source>
</evidence>
<keyword evidence="10" id="KW-1185">Reference proteome</keyword>
<dbReference type="PANTHER" id="PTHR32071:SF14">
    <property type="entry name" value="TRANSCRIPTIONAL REGULATORY PROTEIN RTCR"/>
    <property type="match status" value="1"/>
</dbReference>
<evidence type="ECO:0000256" key="5">
    <source>
        <dbReference type="ARBA" id="ARBA00023163"/>
    </source>
</evidence>
<dbReference type="Gene3D" id="1.10.10.60">
    <property type="entry name" value="Homeodomain-like"/>
    <property type="match status" value="1"/>
</dbReference>
<dbReference type="Pfam" id="PF00158">
    <property type="entry name" value="Sigma54_activat"/>
    <property type="match status" value="1"/>
</dbReference>
<dbReference type="EMBL" id="CP012333">
    <property type="protein sequence ID" value="AKU96800.1"/>
    <property type="molecule type" value="Genomic_DNA"/>
</dbReference>
<evidence type="ECO:0000259" key="7">
    <source>
        <dbReference type="PROSITE" id="PS50045"/>
    </source>
</evidence>
<dbReference type="Pfam" id="PF00072">
    <property type="entry name" value="Response_reg"/>
    <property type="match status" value="1"/>
</dbReference>
<keyword evidence="4" id="KW-0238">DNA-binding</keyword>
<gene>
    <name evidence="9" type="ORF">AKJ09_03464</name>
</gene>
<evidence type="ECO:0000259" key="8">
    <source>
        <dbReference type="PROSITE" id="PS50110"/>
    </source>
</evidence>
<dbReference type="GO" id="GO:0006355">
    <property type="term" value="P:regulation of DNA-templated transcription"/>
    <property type="evidence" value="ECO:0007669"/>
    <property type="project" value="InterPro"/>
</dbReference>
<dbReference type="KEGG" id="llu:AKJ09_03464"/>
<dbReference type="InterPro" id="IPR002197">
    <property type="entry name" value="HTH_Fis"/>
</dbReference>
<dbReference type="InterPro" id="IPR009057">
    <property type="entry name" value="Homeodomain-like_sf"/>
</dbReference>
<keyword evidence="2" id="KW-0067">ATP-binding</keyword>
<evidence type="ECO:0000256" key="4">
    <source>
        <dbReference type="ARBA" id="ARBA00023125"/>
    </source>
</evidence>
<feature type="domain" description="Response regulatory" evidence="8">
    <location>
        <begin position="1"/>
        <end position="105"/>
    </location>
</feature>
<dbReference type="AlphaFoldDB" id="A0A0K1PTE7"/>
<dbReference type="Gene3D" id="3.40.50.2300">
    <property type="match status" value="1"/>
</dbReference>